<dbReference type="CDD" id="cd16442">
    <property type="entry name" value="BPL"/>
    <property type="match status" value="1"/>
</dbReference>
<dbReference type="GO" id="GO:0009249">
    <property type="term" value="P:protein lipoylation"/>
    <property type="evidence" value="ECO:0007669"/>
    <property type="project" value="UniProtKB-ARBA"/>
</dbReference>
<dbReference type="KEGG" id="wdi:H9L19_02190"/>
<keyword evidence="4" id="KW-1185">Reference proteome</keyword>
<sequence length="252" mass="28705">MQNLMQLLATDQIDLLHFETVSSTNAYAKKMVQTKQLQRPLAILTDTQTAGYGRQQRAFYSPRDKGIYLTLVLPITMIKDVNPGRITTNLAVIAVQTIEKVWQIQLQIKWVNDLYLGEHKVGGILAEVEKNHLVVGIGLNIVATDYPDELQQRVRSLNRPDEFIMQREAFTHQVISRWVAQLQAPADYLPQYHQLSNLIHRQIVLLVNQQIIAGYVLGFDNQGGIIVKNDRQEQIFYSGEVTKILKAEGLET</sequence>
<gene>
    <name evidence="3" type="ORF">H9L19_02190</name>
</gene>
<dbReference type="PANTHER" id="PTHR12835">
    <property type="entry name" value="BIOTIN PROTEIN LIGASE"/>
    <property type="match status" value="1"/>
</dbReference>
<evidence type="ECO:0000313" key="3">
    <source>
        <dbReference type="EMBL" id="QNN75700.1"/>
    </source>
</evidence>
<dbReference type="EMBL" id="CP060724">
    <property type="protein sequence ID" value="QNN75700.1"/>
    <property type="molecule type" value="Genomic_DNA"/>
</dbReference>
<dbReference type="Proteomes" id="UP000515800">
    <property type="component" value="Chromosome"/>
</dbReference>
<name>A0A7G9T6H5_9LACO</name>
<dbReference type="RefSeq" id="WP_187529532.1">
    <property type="nucleotide sequence ID" value="NZ_CP060724.1"/>
</dbReference>
<dbReference type="Pfam" id="PF03099">
    <property type="entry name" value="BPL_LplA_LipB"/>
    <property type="match status" value="1"/>
</dbReference>
<dbReference type="GO" id="GO:0005737">
    <property type="term" value="C:cytoplasm"/>
    <property type="evidence" value="ECO:0007669"/>
    <property type="project" value="TreeGrafter"/>
</dbReference>
<dbReference type="GO" id="GO:0016740">
    <property type="term" value="F:transferase activity"/>
    <property type="evidence" value="ECO:0007669"/>
    <property type="project" value="UniProtKB-ARBA"/>
</dbReference>
<reference evidence="3 4" key="1">
    <citation type="submission" date="2020-08" db="EMBL/GenBank/DDBJ databases">
        <title>Genome sequence of Weissella diestrammenae KACC 16890T.</title>
        <authorList>
            <person name="Hyun D.-W."/>
            <person name="Bae J.-W."/>
        </authorList>
    </citation>
    <scope>NUCLEOTIDE SEQUENCE [LARGE SCALE GENOMIC DNA]</scope>
    <source>
        <strain evidence="3 4">KACC 16890</strain>
    </source>
</reference>
<accession>A0A7G9T6H5</accession>
<keyword evidence="1 3" id="KW-0436">Ligase</keyword>
<dbReference type="Gene3D" id="2.30.30.100">
    <property type="match status" value="1"/>
</dbReference>
<evidence type="ECO:0000259" key="2">
    <source>
        <dbReference type="PROSITE" id="PS51733"/>
    </source>
</evidence>
<dbReference type="EC" id="6.3.4.15" evidence="3"/>
<dbReference type="SUPFAM" id="SSF50037">
    <property type="entry name" value="C-terminal domain of transcriptional repressors"/>
    <property type="match status" value="1"/>
</dbReference>
<organism evidence="3 4">
    <name type="scientific">Weissella diestrammenae</name>
    <dbReference type="NCBI Taxonomy" id="1162633"/>
    <lineage>
        <taxon>Bacteria</taxon>
        <taxon>Bacillati</taxon>
        <taxon>Bacillota</taxon>
        <taxon>Bacilli</taxon>
        <taxon>Lactobacillales</taxon>
        <taxon>Lactobacillaceae</taxon>
        <taxon>Weissella</taxon>
    </lineage>
</organism>
<dbReference type="InterPro" id="IPR004143">
    <property type="entry name" value="BPL_LPL_catalytic"/>
</dbReference>
<dbReference type="InterPro" id="IPR004408">
    <property type="entry name" value="Biotin_CoA_COase_ligase"/>
</dbReference>
<protein>
    <submittedName>
        <fullName evidence="3">Biotin--[acetyl-CoA-carboxylase] ligase</fullName>
        <ecNumber evidence="3">6.3.4.15</ecNumber>
    </submittedName>
</protein>
<dbReference type="GO" id="GO:0004077">
    <property type="term" value="F:biotin--[biotin carboxyl-carrier protein] ligase activity"/>
    <property type="evidence" value="ECO:0007669"/>
    <property type="project" value="UniProtKB-EC"/>
</dbReference>
<proteinExistence type="predicted"/>
<evidence type="ECO:0000313" key="4">
    <source>
        <dbReference type="Proteomes" id="UP000515800"/>
    </source>
</evidence>
<dbReference type="Gene3D" id="3.30.930.10">
    <property type="entry name" value="Bira Bifunctional Protein, Domain 2"/>
    <property type="match status" value="1"/>
</dbReference>
<dbReference type="InterPro" id="IPR045864">
    <property type="entry name" value="aa-tRNA-synth_II/BPL/LPL"/>
</dbReference>
<dbReference type="NCBIfam" id="TIGR00121">
    <property type="entry name" value="birA_ligase"/>
    <property type="match status" value="1"/>
</dbReference>
<dbReference type="PANTHER" id="PTHR12835:SF5">
    <property type="entry name" value="BIOTIN--PROTEIN LIGASE"/>
    <property type="match status" value="1"/>
</dbReference>
<feature type="domain" description="BPL/LPL catalytic" evidence="2">
    <location>
        <begin position="10"/>
        <end position="190"/>
    </location>
</feature>
<dbReference type="InterPro" id="IPR008988">
    <property type="entry name" value="Transcriptional_repressor_C"/>
</dbReference>
<dbReference type="PROSITE" id="PS51733">
    <property type="entry name" value="BPL_LPL_CATALYTIC"/>
    <property type="match status" value="1"/>
</dbReference>
<evidence type="ECO:0000256" key="1">
    <source>
        <dbReference type="ARBA" id="ARBA00022598"/>
    </source>
</evidence>
<dbReference type="AlphaFoldDB" id="A0A7G9T6H5"/>
<dbReference type="SUPFAM" id="SSF55681">
    <property type="entry name" value="Class II aaRS and biotin synthetases"/>
    <property type="match status" value="1"/>
</dbReference>